<keyword evidence="15" id="KW-1185">Reference proteome</keyword>
<dbReference type="OrthoDB" id="76388at2759"/>
<comment type="caution">
    <text evidence="14">The sequence shown here is derived from an EMBL/GenBank/DDBJ whole genome shotgun (WGS) entry which is preliminary data.</text>
</comment>
<feature type="domain" description="GH18" evidence="13">
    <location>
        <begin position="42"/>
        <end position="402"/>
    </location>
</feature>
<dbReference type="PROSITE" id="PS01095">
    <property type="entry name" value="GH18_1"/>
    <property type="match status" value="1"/>
</dbReference>
<dbReference type="Gene3D" id="3.10.50.10">
    <property type="match status" value="1"/>
</dbReference>
<evidence type="ECO:0000256" key="8">
    <source>
        <dbReference type="ARBA" id="ARBA00023277"/>
    </source>
</evidence>
<keyword evidence="9 11" id="KW-0326">Glycosidase</keyword>
<dbReference type="InterPro" id="IPR029070">
    <property type="entry name" value="Chitinase_insertion_sf"/>
</dbReference>
<organism evidence="14 15">
    <name type="scientific">Geotrichum candidum</name>
    <name type="common">Oospora lactis</name>
    <name type="synonym">Dipodascus geotrichum</name>
    <dbReference type="NCBI Taxonomy" id="1173061"/>
    <lineage>
        <taxon>Eukaryota</taxon>
        <taxon>Fungi</taxon>
        <taxon>Dikarya</taxon>
        <taxon>Ascomycota</taxon>
        <taxon>Saccharomycotina</taxon>
        <taxon>Dipodascomycetes</taxon>
        <taxon>Dipodascales</taxon>
        <taxon>Dipodascaceae</taxon>
        <taxon>Geotrichum</taxon>
    </lineage>
</organism>
<dbReference type="PANTHER" id="PTHR11177">
    <property type="entry name" value="CHITINASE"/>
    <property type="match status" value="1"/>
</dbReference>
<dbReference type="InterPro" id="IPR001579">
    <property type="entry name" value="Glyco_hydro_18_chit_AS"/>
</dbReference>
<dbReference type="CDD" id="cd06548">
    <property type="entry name" value="GH18_chitinase"/>
    <property type="match status" value="1"/>
</dbReference>
<evidence type="ECO:0000256" key="2">
    <source>
        <dbReference type="ARBA" id="ARBA00004613"/>
    </source>
</evidence>
<dbReference type="FunFam" id="3.10.50.10:FF:000005">
    <property type="entry name" value="Endochitinase B1"/>
    <property type="match status" value="1"/>
</dbReference>
<evidence type="ECO:0000256" key="12">
    <source>
        <dbReference type="SAM" id="MobiDB-lite"/>
    </source>
</evidence>
<dbReference type="GO" id="GO:0000272">
    <property type="term" value="P:polysaccharide catabolic process"/>
    <property type="evidence" value="ECO:0007669"/>
    <property type="project" value="UniProtKB-KW"/>
</dbReference>
<evidence type="ECO:0000313" key="14">
    <source>
        <dbReference type="EMBL" id="CDO54567.1"/>
    </source>
</evidence>
<dbReference type="Proteomes" id="UP000242525">
    <property type="component" value="Unassembled WGS sequence"/>
</dbReference>
<evidence type="ECO:0000256" key="3">
    <source>
        <dbReference type="ARBA" id="ARBA00008682"/>
    </source>
</evidence>
<protein>
    <recommendedName>
        <fullName evidence="4">chitinase</fullName>
        <ecNumber evidence="4">3.2.1.14</ecNumber>
    </recommendedName>
</protein>
<dbReference type="PROSITE" id="PS51910">
    <property type="entry name" value="GH18_2"/>
    <property type="match status" value="1"/>
</dbReference>
<comment type="subcellular location">
    <subcellularLocation>
        <location evidence="2">Secreted</location>
    </subcellularLocation>
</comment>
<evidence type="ECO:0000256" key="9">
    <source>
        <dbReference type="ARBA" id="ARBA00023295"/>
    </source>
</evidence>
<dbReference type="GO" id="GO:0008843">
    <property type="term" value="F:endochitinase activity"/>
    <property type="evidence" value="ECO:0007669"/>
    <property type="project" value="UniProtKB-EC"/>
</dbReference>
<dbReference type="SUPFAM" id="SSF51445">
    <property type="entry name" value="(Trans)glycosidases"/>
    <property type="match status" value="1"/>
</dbReference>
<dbReference type="SUPFAM" id="SSF54556">
    <property type="entry name" value="Chitinase insertion domain"/>
    <property type="match status" value="1"/>
</dbReference>
<evidence type="ECO:0000256" key="5">
    <source>
        <dbReference type="ARBA" id="ARBA00022525"/>
    </source>
</evidence>
<gene>
    <name evidence="14" type="ORF">BN980_GECA08s01099g</name>
</gene>
<evidence type="ECO:0000256" key="6">
    <source>
        <dbReference type="ARBA" id="ARBA00022801"/>
    </source>
</evidence>
<dbReference type="InterPro" id="IPR011583">
    <property type="entry name" value="Chitinase_II/V-like_cat"/>
</dbReference>
<reference evidence="14" key="1">
    <citation type="submission" date="2014-03" db="EMBL/GenBank/DDBJ databases">
        <authorList>
            <person name="Casaregola S."/>
        </authorList>
    </citation>
    <scope>NUCLEOTIDE SEQUENCE [LARGE SCALE GENOMIC DNA]</scope>
    <source>
        <strain evidence="14">CLIB 918</strain>
    </source>
</reference>
<dbReference type="GO" id="GO:0005576">
    <property type="term" value="C:extracellular region"/>
    <property type="evidence" value="ECO:0007669"/>
    <property type="project" value="UniProtKB-SubCell"/>
</dbReference>
<dbReference type="FunFam" id="3.20.20.80:FF:000075">
    <property type="entry name" value="Sporulation-specific chitinase"/>
    <property type="match status" value="1"/>
</dbReference>
<sequence length="428" mass="47936">MVFGGLLNKLHHHNHGDDGNNQPEGAPPLPPPVATTGYQPGYRSVLYFCNWAVYARKHFPKDVPVDRVSHILYAFANITPDTGEIILSDKWSDTDIVLDGDSWNDPASYLKGCFNQFFNIKKKNRHLKMMLSIGGWTYSSSLAQGASTSERRKKFATSAVSLLKELGLDGLDIDWEYPQNEEQAQQYVDLLRELRLELDSYALQLNLPRDQFELSIAAPAGPEQYQRLKIAEMDQYLTFWNIMCYDYAGSWSSKTGYQSNLFGGELNSDTALRYYAGAGVHPSKLVMGMPIYGRAFANTDGLGHTFQGVGEGSWENGAWDYKVLPLPGMTENTDKNAVAAWAYDPSKKLLVTYDNVETTRAKADYIARNGLGGGMWWESSADLPIDSQKSLVGAFTDFLGVQNLNHKQNCLHYPDSSHENIKNYAHPQ</sequence>
<comment type="similarity">
    <text evidence="3">Belongs to the glycosyl hydrolase 18 family. Chitinase class V subfamily.</text>
</comment>
<name>A0A0J9XBA8_GEOCN</name>
<dbReference type="AlphaFoldDB" id="A0A0J9XBA8"/>
<dbReference type="SMART" id="SM00636">
    <property type="entry name" value="Glyco_18"/>
    <property type="match status" value="1"/>
</dbReference>
<keyword evidence="6 11" id="KW-0378">Hydrolase</keyword>
<proteinExistence type="inferred from homology"/>
<evidence type="ECO:0000256" key="10">
    <source>
        <dbReference type="ARBA" id="ARBA00023326"/>
    </source>
</evidence>
<dbReference type="Pfam" id="PF00704">
    <property type="entry name" value="Glyco_hydro_18"/>
    <property type="match status" value="1"/>
</dbReference>
<dbReference type="GO" id="GO:0006032">
    <property type="term" value="P:chitin catabolic process"/>
    <property type="evidence" value="ECO:0007669"/>
    <property type="project" value="UniProtKB-KW"/>
</dbReference>
<dbReference type="EMBL" id="CCBN010000008">
    <property type="protein sequence ID" value="CDO54567.1"/>
    <property type="molecule type" value="Genomic_DNA"/>
</dbReference>
<dbReference type="Gene3D" id="3.20.20.80">
    <property type="entry name" value="Glycosidases"/>
    <property type="match status" value="1"/>
</dbReference>
<keyword evidence="5" id="KW-0964">Secreted</keyword>
<keyword evidence="10" id="KW-0624">Polysaccharide degradation</keyword>
<dbReference type="PANTHER" id="PTHR11177:SF317">
    <property type="entry name" value="CHITINASE 12-RELATED"/>
    <property type="match status" value="1"/>
</dbReference>
<evidence type="ECO:0000256" key="7">
    <source>
        <dbReference type="ARBA" id="ARBA00023024"/>
    </source>
</evidence>
<keyword evidence="7" id="KW-0146">Chitin degradation</keyword>
<dbReference type="EC" id="3.2.1.14" evidence="4"/>
<comment type="catalytic activity">
    <reaction evidence="1">
        <text>Random endo-hydrolysis of N-acetyl-beta-D-glucosaminide (1-&gt;4)-beta-linkages in chitin and chitodextrins.</text>
        <dbReference type="EC" id="3.2.1.14"/>
    </reaction>
</comment>
<dbReference type="STRING" id="1173061.A0A0J9XBA8"/>
<accession>A0A0J9XBA8</accession>
<feature type="region of interest" description="Disordered" evidence="12">
    <location>
        <begin position="13"/>
        <end position="34"/>
    </location>
</feature>
<keyword evidence="8" id="KW-0119">Carbohydrate metabolism</keyword>
<dbReference type="GO" id="GO:0008061">
    <property type="term" value="F:chitin binding"/>
    <property type="evidence" value="ECO:0007669"/>
    <property type="project" value="InterPro"/>
</dbReference>
<evidence type="ECO:0000256" key="1">
    <source>
        <dbReference type="ARBA" id="ARBA00000822"/>
    </source>
</evidence>
<evidence type="ECO:0000256" key="11">
    <source>
        <dbReference type="RuleBase" id="RU000489"/>
    </source>
</evidence>
<dbReference type="InterPro" id="IPR050314">
    <property type="entry name" value="Glycosyl_Hydrlase_18"/>
</dbReference>
<evidence type="ECO:0000313" key="15">
    <source>
        <dbReference type="Proteomes" id="UP000242525"/>
    </source>
</evidence>
<evidence type="ECO:0000259" key="13">
    <source>
        <dbReference type="PROSITE" id="PS51910"/>
    </source>
</evidence>
<dbReference type="InterPro" id="IPR001223">
    <property type="entry name" value="Glyco_hydro18_cat"/>
</dbReference>
<evidence type="ECO:0000256" key="4">
    <source>
        <dbReference type="ARBA" id="ARBA00012729"/>
    </source>
</evidence>
<dbReference type="InterPro" id="IPR017853">
    <property type="entry name" value="GH"/>
</dbReference>